<sequence>MPKKNLTPYIFYMNENVVELKNPKCNNKDLFNAVKRVDQRWKAMDSEDRAVWKEKLESIENKNAYRVHGKLFHLIGNIRNENGALEQTSKYAMDKLDIPKAYADIPLMRARNQQLLLDMWNFQSERVPMKIMNQTYYMAGVWEKDAHISSTVVEVCVTGFTLQEGVVCCFYDYYDTGNPRCWDKLATDMEEATLTCINEINFFVPFINYVAFEKLIKRAQANKVPTNTGFSVKVIYAEDFFIALKSWVENHRKTLSDYFDPTASTETAVPKIRCDYHRSMRVEGDDMQCCPVDFVSYLIGSYFNYLRKALPDIGFACRPLAYFKKSMIQP</sequence>
<dbReference type="GO" id="GO:0003677">
    <property type="term" value="F:DNA binding"/>
    <property type="evidence" value="ECO:0007669"/>
    <property type="project" value="UniProtKB-UniRule"/>
</dbReference>
<protein>
    <recommendedName>
        <fullName evidence="2">HMG box domain-containing protein</fullName>
    </recommendedName>
</protein>
<keyword evidence="4" id="KW-1185">Reference proteome</keyword>
<evidence type="ECO:0000259" key="2">
    <source>
        <dbReference type="PROSITE" id="PS50118"/>
    </source>
</evidence>
<name>A0A085LUW6_9BILA</name>
<evidence type="ECO:0000313" key="3">
    <source>
        <dbReference type="EMBL" id="KFD48762.1"/>
    </source>
</evidence>
<dbReference type="SUPFAM" id="SSF47095">
    <property type="entry name" value="HMG-box"/>
    <property type="match status" value="1"/>
</dbReference>
<dbReference type="GO" id="GO:0005634">
    <property type="term" value="C:nucleus"/>
    <property type="evidence" value="ECO:0007669"/>
    <property type="project" value="UniProtKB-UniRule"/>
</dbReference>
<organism evidence="3 4">
    <name type="scientific">Trichuris suis</name>
    <name type="common">pig whipworm</name>
    <dbReference type="NCBI Taxonomy" id="68888"/>
    <lineage>
        <taxon>Eukaryota</taxon>
        <taxon>Metazoa</taxon>
        <taxon>Ecdysozoa</taxon>
        <taxon>Nematoda</taxon>
        <taxon>Enoplea</taxon>
        <taxon>Dorylaimia</taxon>
        <taxon>Trichinellida</taxon>
        <taxon>Trichuridae</taxon>
        <taxon>Trichuris</taxon>
    </lineage>
</organism>
<dbReference type="CDD" id="cd00084">
    <property type="entry name" value="HMG-box_SF"/>
    <property type="match status" value="1"/>
</dbReference>
<dbReference type="PROSITE" id="PS50118">
    <property type="entry name" value="HMG_BOX_2"/>
    <property type="match status" value="1"/>
</dbReference>
<dbReference type="Gene3D" id="1.10.30.10">
    <property type="entry name" value="High mobility group box domain"/>
    <property type="match status" value="1"/>
</dbReference>
<keyword evidence="1" id="KW-0539">Nucleus</keyword>
<dbReference type="EMBL" id="KL363285">
    <property type="protein sequence ID" value="KFD48762.1"/>
    <property type="molecule type" value="Genomic_DNA"/>
</dbReference>
<accession>A0A085LUW6</accession>
<feature type="DNA-binding region" description="HMG box" evidence="1">
    <location>
        <begin position="2"/>
        <end position="73"/>
    </location>
</feature>
<evidence type="ECO:0000313" key="4">
    <source>
        <dbReference type="Proteomes" id="UP000030764"/>
    </source>
</evidence>
<proteinExistence type="predicted"/>
<dbReference type="InterPro" id="IPR036910">
    <property type="entry name" value="HMG_box_dom_sf"/>
</dbReference>
<gene>
    <name evidence="3" type="ORF">M513_10392</name>
</gene>
<feature type="domain" description="HMG box" evidence="2">
    <location>
        <begin position="2"/>
        <end position="73"/>
    </location>
</feature>
<dbReference type="InterPro" id="IPR009071">
    <property type="entry name" value="HMG_box_dom"/>
</dbReference>
<reference evidence="3 4" key="1">
    <citation type="journal article" date="2014" name="Nat. Genet.">
        <title>Genome and transcriptome of the porcine whipworm Trichuris suis.</title>
        <authorList>
            <person name="Jex A.R."/>
            <person name="Nejsum P."/>
            <person name="Schwarz E.M."/>
            <person name="Hu L."/>
            <person name="Young N.D."/>
            <person name="Hall R.S."/>
            <person name="Korhonen P.K."/>
            <person name="Liao S."/>
            <person name="Thamsborg S."/>
            <person name="Xia J."/>
            <person name="Xu P."/>
            <person name="Wang S."/>
            <person name="Scheerlinck J.P."/>
            <person name="Hofmann A."/>
            <person name="Sternberg P.W."/>
            <person name="Wang J."/>
            <person name="Gasser R.B."/>
        </authorList>
    </citation>
    <scope>NUCLEOTIDE SEQUENCE [LARGE SCALE GENOMIC DNA]</scope>
    <source>
        <strain evidence="3">DCEP-RM93M</strain>
    </source>
</reference>
<evidence type="ECO:0000256" key="1">
    <source>
        <dbReference type="PROSITE-ProRule" id="PRU00267"/>
    </source>
</evidence>
<dbReference type="Proteomes" id="UP000030764">
    <property type="component" value="Unassembled WGS sequence"/>
</dbReference>
<keyword evidence="1" id="KW-0238">DNA-binding</keyword>
<dbReference type="AlphaFoldDB" id="A0A085LUW6"/>